<evidence type="ECO:0008006" key="4">
    <source>
        <dbReference type="Google" id="ProtNLM"/>
    </source>
</evidence>
<dbReference type="AlphaFoldDB" id="A0A2J7TLG9"/>
<sequence length="350" mass="36670">MLMTGSPLRRSGASRIFGVALALAVAAVGAAWFYFWSLAASQTEAVLTSWIAQEAQVGRQWSCPQRRIGGFPFSVEVSCPALGFEGAILDRSFSGSVGSFRAASGVFDPQRVEIRIEPPFTARTHEGDHFSLQWRHLQLQIEGGSEQAPRLTLDGAGLALTGSTAAGAPIEAAAETAQATLAPTPGAEAAQEVSITLKGVTAPPLSNAFALRAPLDATVSAVVVGAGLAGSGDLFDRVERWRVEGGRIDVKSARLVSGTAELKATGSLYIDEGRRPRGELDASLRGLDPVLRRFGVNPGLIAAGSLLTSLLKGPPAKEEAPQAIHLPLRVADGYVSIGPIRTSLRLPALY</sequence>
<organism evidence="2 3">
    <name type="scientific">Methylocella silvestris</name>
    <dbReference type="NCBI Taxonomy" id="199596"/>
    <lineage>
        <taxon>Bacteria</taxon>
        <taxon>Pseudomonadati</taxon>
        <taxon>Pseudomonadota</taxon>
        <taxon>Alphaproteobacteria</taxon>
        <taxon>Hyphomicrobiales</taxon>
        <taxon>Beijerinckiaceae</taxon>
        <taxon>Methylocella</taxon>
    </lineage>
</organism>
<evidence type="ECO:0000313" key="2">
    <source>
        <dbReference type="EMBL" id="PNG27609.1"/>
    </source>
</evidence>
<dbReference type="Pfam" id="PF09898">
    <property type="entry name" value="DUF2125"/>
    <property type="match status" value="1"/>
</dbReference>
<keyword evidence="1" id="KW-0472">Membrane</keyword>
<evidence type="ECO:0000256" key="1">
    <source>
        <dbReference type="SAM" id="Phobius"/>
    </source>
</evidence>
<protein>
    <recommendedName>
        <fullName evidence="4">DUF2125 domain-containing protein</fullName>
    </recommendedName>
</protein>
<keyword evidence="1" id="KW-1133">Transmembrane helix</keyword>
<feature type="transmembrane region" description="Helical" evidence="1">
    <location>
        <begin position="12"/>
        <end position="36"/>
    </location>
</feature>
<name>A0A2J7TLG9_METSI</name>
<comment type="caution">
    <text evidence="2">The sequence shown here is derived from an EMBL/GenBank/DDBJ whole genome shotgun (WGS) entry which is preliminary data.</text>
</comment>
<dbReference type="InterPro" id="IPR018666">
    <property type="entry name" value="DUF2125"/>
</dbReference>
<dbReference type="OrthoDB" id="7169664at2"/>
<reference evidence="2 3" key="1">
    <citation type="submission" date="2017-10" db="EMBL/GenBank/DDBJ databases">
        <title>Genome announcement of Methylocella silvestris TVC from permafrost.</title>
        <authorList>
            <person name="Wang J."/>
            <person name="Geng K."/>
            <person name="Ul-Haque F."/>
            <person name="Crombie A.T."/>
            <person name="Street L.E."/>
            <person name="Wookey P.A."/>
            <person name="Murrell J.C."/>
            <person name="Pratscher J."/>
        </authorList>
    </citation>
    <scope>NUCLEOTIDE SEQUENCE [LARGE SCALE GENOMIC DNA]</scope>
    <source>
        <strain evidence="2 3">TVC</strain>
    </source>
</reference>
<keyword evidence="1" id="KW-0812">Transmembrane</keyword>
<accession>A0A2J7TLG9</accession>
<gene>
    <name evidence="2" type="ORF">CR492_01450</name>
</gene>
<dbReference type="RefSeq" id="WP_102841919.1">
    <property type="nucleotide sequence ID" value="NZ_PDZR01000001.1"/>
</dbReference>
<dbReference type="EMBL" id="PDZR01000001">
    <property type="protein sequence ID" value="PNG27609.1"/>
    <property type="molecule type" value="Genomic_DNA"/>
</dbReference>
<dbReference type="Proteomes" id="UP000236286">
    <property type="component" value="Unassembled WGS sequence"/>
</dbReference>
<proteinExistence type="predicted"/>
<evidence type="ECO:0000313" key="3">
    <source>
        <dbReference type="Proteomes" id="UP000236286"/>
    </source>
</evidence>